<protein>
    <recommendedName>
        <fullName evidence="4">Aspartate/glutamate leucyltransferase</fullName>
        <ecNumber evidence="4">2.3.2.29</ecNumber>
    </recommendedName>
</protein>
<comment type="subcellular location">
    <subcellularLocation>
        <location evidence="4">Cytoplasm</location>
    </subcellularLocation>
</comment>
<dbReference type="Pfam" id="PF04376">
    <property type="entry name" value="ATE_N"/>
    <property type="match status" value="1"/>
</dbReference>
<dbReference type="PIRSF" id="PIRSF037208">
    <property type="entry name" value="ATE_pro_prd"/>
    <property type="match status" value="1"/>
</dbReference>
<comment type="function">
    <text evidence="4">Functions in the N-end rule pathway of protein degradation where it conjugates Leu from its aminoacyl-tRNA to the N-termini of proteins containing an N-terminal aspartate or glutamate.</text>
</comment>
<evidence type="ECO:0000256" key="3">
    <source>
        <dbReference type="ARBA" id="ARBA00023315"/>
    </source>
</evidence>
<dbReference type="InterPro" id="IPR007472">
    <property type="entry name" value="N-end_Aminoacyl_Trfase_C"/>
</dbReference>
<keyword evidence="1 4" id="KW-0963">Cytoplasm</keyword>
<dbReference type="AlphaFoldDB" id="A0A248LIP8"/>
<dbReference type="GO" id="GO:0004057">
    <property type="term" value="F:arginyl-tRNA--protein transferase activity"/>
    <property type="evidence" value="ECO:0007669"/>
    <property type="project" value="InterPro"/>
</dbReference>
<name>A0A248LIP8_9NEIS</name>
<dbReference type="InterPro" id="IPR030700">
    <property type="entry name" value="N-end_Aminoacyl_Trfase"/>
</dbReference>
<dbReference type="OMA" id="CSYLPDR"/>
<dbReference type="EC" id="2.3.2.29" evidence="4"/>
<dbReference type="PANTHER" id="PTHR21367">
    <property type="entry name" value="ARGININE-TRNA-PROTEIN TRANSFERASE 1"/>
    <property type="match status" value="1"/>
</dbReference>
<dbReference type="GO" id="GO:0005737">
    <property type="term" value="C:cytoplasm"/>
    <property type="evidence" value="ECO:0007669"/>
    <property type="project" value="UniProtKB-SubCell"/>
</dbReference>
<evidence type="ECO:0000256" key="4">
    <source>
        <dbReference type="HAMAP-Rule" id="MF_00689"/>
    </source>
</evidence>
<dbReference type="InterPro" id="IPR016181">
    <property type="entry name" value="Acyl_CoA_acyltransferase"/>
</dbReference>
<dbReference type="Pfam" id="PF04377">
    <property type="entry name" value="ATE_C"/>
    <property type="match status" value="1"/>
</dbReference>
<organism evidence="7 8">
    <name type="scientific">Laribacter hongkongensis</name>
    <dbReference type="NCBI Taxonomy" id="168471"/>
    <lineage>
        <taxon>Bacteria</taxon>
        <taxon>Pseudomonadati</taxon>
        <taxon>Pseudomonadota</taxon>
        <taxon>Betaproteobacteria</taxon>
        <taxon>Neisseriales</taxon>
        <taxon>Aquaspirillaceae</taxon>
        <taxon>Laribacter</taxon>
    </lineage>
</organism>
<comment type="catalytic activity">
    <reaction evidence="4">
        <text>N-terminal L-glutamyl-[protein] + L-leucyl-tRNA(Leu) = N-terminal L-leucyl-L-glutamyl-[protein] + tRNA(Leu) + H(+)</text>
        <dbReference type="Rhea" id="RHEA:50412"/>
        <dbReference type="Rhea" id="RHEA-COMP:9613"/>
        <dbReference type="Rhea" id="RHEA-COMP:9622"/>
        <dbReference type="Rhea" id="RHEA-COMP:12664"/>
        <dbReference type="Rhea" id="RHEA-COMP:12668"/>
        <dbReference type="ChEBI" id="CHEBI:15378"/>
        <dbReference type="ChEBI" id="CHEBI:64721"/>
        <dbReference type="ChEBI" id="CHEBI:78442"/>
        <dbReference type="ChEBI" id="CHEBI:78494"/>
        <dbReference type="ChEBI" id="CHEBI:133041"/>
        <dbReference type="EC" id="2.3.2.29"/>
    </reaction>
</comment>
<dbReference type="HAMAP" id="MF_00689">
    <property type="entry name" value="Bpt"/>
    <property type="match status" value="1"/>
</dbReference>
<evidence type="ECO:0000259" key="6">
    <source>
        <dbReference type="Pfam" id="PF04377"/>
    </source>
</evidence>
<dbReference type="NCBIfam" id="NF002341">
    <property type="entry name" value="PRK01305.1-1"/>
    <property type="match status" value="1"/>
</dbReference>
<evidence type="ECO:0000259" key="5">
    <source>
        <dbReference type="Pfam" id="PF04376"/>
    </source>
</evidence>
<evidence type="ECO:0000313" key="7">
    <source>
        <dbReference type="EMBL" id="ASJ24522.1"/>
    </source>
</evidence>
<comment type="similarity">
    <text evidence="4">Belongs to the R-transferase family. Bpt subfamily.</text>
</comment>
<feature type="domain" description="N-end aminoacyl transferase N-terminal" evidence="5">
    <location>
        <begin position="21"/>
        <end position="90"/>
    </location>
</feature>
<keyword evidence="2 4" id="KW-0808">Transferase</keyword>
<dbReference type="InterPro" id="IPR007471">
    <property type="entry name" value="N-end_Aminoacyl_Trfase_N"/>
</dbReference>
<sequence length="246" mass="28691">MSLRDNHAMLTVRFYATAPYACSYLPDRQARSQVAMPAESIDAGVYSQLVQIGFRRSGLFTYRPYCDACQACISVRVPVAEFTPGRSQQRAWRRHCGLSVRLLPLEFDEEHYRLYRRYQLSRHKGGSMEDDSRQQYSEFILKSGVESWLAEFRDGDRLCMVSLIDRLEDGVSAVYTFYDPDEPRASFGTYNVLWQIRLARQLGLPYLYLGYWIADCRKMAYKTNFRPLERLEHGVWCRQDDPSPQG</sequence>
<proteinExistence type="inferred from homology"/>
<dbReference type="GO" id="GO:0071596">
    <property type="term" value="P:ubiquitin-dependent protein catabolic process via the N-end rule pathway"/>
    <property type="evidence" value="ECO:0007669"/>
    <property type="project" value="InterPro"/>
</dbReference>
<evidence type="ECO:0000313" key="8">
    <source>
        <dbReference type="Proteomes" id="UP000197424"/>
    </source>
</evidence>
<accession>A0A248LIP8</accession>
<keyword evidence="3 4" id="KW-0012">Acyltransferase</keyword>
<dbReference type="SUPFAM" id="SSF55729">
    <property type="entry name" value="Acyl-CoA N-acyltransferases (Nat)"/>
    <property type="match status" value="1"/>
</dbReference>
<gene>
    <name evidence="4" type="primary">bpt</name>
    <name evidence="7" type="ORF">LHGZ1_1691</name>
</gene>
<dbReference type="NCBIfam" id="NF002346">
    <property type="entry name" value="PRK01305.2-3"/>
    <property type="match status" value="1"/>
</dbReference>
<dbReference type="GO" id="GO:0008914">
    <property type="term" value="F:leucyl-tRNA--protein transferase activity"/>
    <property type="evidence" value="ECO:0007669"/>
    <property type="project" value="UniProtKB-UniRule"/>
</dbReference>
<feature type="domain" description="N-end rule aminoacyl transferase C-terminal" evidence="6">
    <location>
        <begin position="110"/>
        <end position="231"/>
    </location>
</feature>
<reference evidence="8" key="1">
    <citation type="submission" date="2017-06" db="EMBL/GenBank/DDBJ databases">
        <title>Whole genome sequence of Laribacter hongkongensis LHGZ1.</title>
        <authorList>
            <person name="Chen D."/>
            <person name="Wu H."/>
            <person name="Chen J."/>
        </authorList>
    </citation>
    <scope>NUCLEOTIDE SEQUENCE [LARGE SCALE GENOMIC DNA]</scope>
    <source>
        <strain evidence="8">LHGZ1</strain>
    </source>
</reference>
<evidence type="ECO:0000256" key="1">
    <source>
        <dbReference type="ARBA" id="ARBA00022490"/>
    </source>
</evidence>
<dbReference type="InterPro" id="IPR017138">
    <property type="entry name" value="Asp_Glu_LeuTrfase"/>
</dbReference>
<dbReference type="Proteomes" id="UP000197424">
    <property type="component" value="Chromosome"/>
</dbReference>
<evidence type="ECO:0000256" key="2">
    <source>
        <dbReference type="ARBA" id="ARBA00022679"/>
    </source>
</evidence>
<dbReference type="RefSeq" id="WP_012696909.1">
    <property type="nucleotide sequence ID" value="NZ_CP022115.1"/>
</dbReference>
<comment type="catalytic activity">
    <reaction evidence="4">
        <text>N-terminal L-aspartyl-[protein] + L-leucyl-tRNA(Leu) = N-terminal L-leucyl-L-aspartyl-[protein] + tRNA(Leu) + H(+)</text>
        <dbReference type="Rhea" id="RHEA:50420"/>
        <dbReference type="Rhea" id="RHEA-COMP:9613"/>
        <dbReference type="Rhea" id="RHEA-COMP:9622"/>
        <dbReference type="Rhea" id="RHEA-COMP:12669"/>
        <dbReference type="Rhea" id="RHEA-COMP:12674"/>
        <dbReference type="ChEBI" id="CHEBI:15378"/>
        <dbReference type="ChEBI" id="CHEBI:64720"/>
        <dbReference type="ChEBI" id="CHEBI:78442"/>
        <dbReference type="ChEBI" id="CHEBI:78494"/>
        <dbReference type="ChEBI" id="CHEBI:133042"/>
        <dbReference type="EC" id="2.3.2.29"/>
    </reaction>
</comment>
<dbReference type="OrthoDB" id="9782022at2"/>
<dbReference type="EMBL" id="CP022115">
    <property type="protein sequence ID" value="ASJ24522.1"/>
    <property type="molecule type" value="Genomic_DNA"/>
</dbReference>
<dbReference type="NCBIfam" id="NF002342">
    <property type="entry name" value="PRK01305.1-3"/>
    <property type="match status" value="1"/>
</dbReference>
<dbReference type="PANTHER" id="PTHR21367:SF1">
    <property type="entry name" value="ARGINYL-TRNA--PROTEIN TRANSFERASE 1"/>
    <property type="match status" value="1"/>
</dbReference>